<dbReference type="HOGENOM" id="CLU_1993268_0_0_1"/>
<sequence>MVATWDESLGSGTWPHTWHFRNVPMGDARQHPRMVDICETSTSPFRPIYLQSTGGVAQDGDTDAVANSRKPVRTHGHALGNIENGLIWSSAGVRSVLVLLKPQNMSENGPVENMRAYGVSLGLQK</sequence>
<dbReference type="Proteomes" id="UP000054321">
    <property type="component" value="Unassembled WGS sequence"/>
</dbReference>
<proteinExistence type="predicted"/>
<gene>
    <name evidence="1" type="ORF">OIDMADRAFT_49262</name>
</gene>
<reference evidence="1 2" key="1">
    <citation type="submission" date="2014-04" db="EMBL/GenBank/DDBJ databases">
        <authorList>
            <consortium name="DOE Joint Genome Institute"/>
            <person name="Kuo A."/>
            <person name="Martino E."/>
            <person name="Perotto S."/>
            <person name="Kohler A."/>
            <person name="Nagy L.G."/>
            <person name="Floudas D."/>
            <person name="Copeland A."/>
            <person name="Barry K.W."/>
            <person name="Cichocki N."/>
            <person name="Veneault-Fourrey C."/>
            <person name="LaButti K."/>
            <person name="Lindquist E.A."/>
            <person name="Lipzen A."/>
            <person name="Lundell T."/>
            <person name="Morin E."/>
            <person name="Murat C."/>
            <person name="Sun H."/>
            <person name="Tunlid A."/>
            <person name="Henrissat B."/>
            <person name="Grigoriev I.V."/>
            <person name="Hibbett D.S."/>
            <person name="Martin F."/>
            <person name="Nordberg H.P."/>
            <person name="Cantor M.N."/>
            <person name="Hua S.X."/>
        </authorList>
    </citation>
    <scope>NUCLEOTIDE SEQUENCE [LARGE SCALE GENOMIC DNA]</scope>
    <source>
        <strain evidence="1 2">Zn</strain>
    </source>
</reference>
<dbReference type="EMBL" id="KN832871">
    <property type="protein sequence ID" value="KIN05745.1"/>
    <property type="molecule type" value="Genomic_DNA"/>
</dbReference>
<protein>
    <submittedName>
        <fullName evidence="1">Uncharacterized protein</fullName>
    </submittedName>
</protein>
<keyword evidence="2" id="KW-1185">Reference proteome</keyword>
<evidence type="ECO:0000313" key="1">
    <source>
        <dbReference type="EMBL" id="KIN05745.1"/>
    </source>
</evidence>
<evidence type="ECO:0000313" key="2">
    <source>
        <dbReference type="Proteomes" id="UP000054321"/>
    </source>
</evidence>
<name>A0A0C3HRV2_OIDMZ</name>
<accession>A0A0C3HRV2</accession>
<dbReference type="AlphaFoldDB" id="A0A0C3HRV2"/>
<reference evidence="2" key="2">
    <citation type="submission" date="2015-01" db="EMBL/GenBank/DDBJ databases">
        <title>Evolutionary Origins and Diversification of the Mycorrhizal Mutualists.</title>
        <authorList>
            <consortium name="DOE Joint Genome Institute"/>
            <consortium name="Mycorrhizal Genomics Consortium"/>
            <person name="Kohler A."/>
            <person name="Kuo A."/>
            <person name="Nagy L.G."/>
            <person name="Floudas D."/>
            <person name="Copeland A."/>
            <person name="Barry K.W."/>
            <person name="Cichocki N."/>
            <person name="Veneault-Fourrey C."/>
            <person name="LaButti K."/>
            <person name="Lindquist E.A."/>
            <person name="Lipzen A."/>
            <person name="Lundell T."/>
            <person name="Morin E."/>
            <person name="Murat C."/>
            <person name="Riley R."/>
            <person name="Ohm R."/>
            <person name="Sun H."/>
            <person name="Tunlid A."/>
            <person name="Henrissat B."/>
            <person name="Grigoriev I.V."/>
            <person name="Hibbett D.S."/>
            <person name="Martin F."/>
        </authorList>
    </citation>
    <scope>NUCLEOTIDE SEQUENCE [LARGE SCALE GENOMIC DNA]</scope>
    <source>
        <strain evidence="2">Zn</strain>
    </source>
</reference>
<dbReference type="InParanoid" id="A0A0C3HRV2"/>
<organism evidence="1 2">
    <name type="scientific">Oidiodendron maius (strain Zn)</name>
    <dbReference type="NCBI Taxonomy" id="913774"/>
    <lineage>
        <taxon>Eukaryota</taxon>
        <taxon>Fungi</taxon>
        <taxon>Dikarya</taxon>
        <taxon>Ascomycota</taxon>
        <taxon>Pezizomycotina</taxon>
        <taxon>Leotiomycetes</taxon>
        <taxon>Leotiomycetes incertae sedis</taxon>
        <taxon>Myxotrichaceae</taxon>
        <taxon>Oidiodendron</taxon>
    </lineage>
</organism>